<keyword evidence="1" id="KW-0732">Signal</keyword>
<feature type="domain" description="DUF218" evidence="2">
    <location>
        <begin position="38"/>
        <end position="171"/>
    </location>
</feature>
<dbReference type="CDD" id="cd06259">
    <property type="entry name" value="YdcF-like"/>
    <property type="match status" value="1"/>
</dbReference>
<dbReference type="Gene3D" id="3.40.50.620">
    <property type="entry name" value="HUPs"/>
    <property type="match status" value="1"/>
</dbReference>
<dbReference type="InterPro" id="IPR003848">
    <property type="entry name" value="DUF218"/>
</dbReference>
<comment type="caution">
    <text evidence="3">The sequence shown here is derived from an EMBL/GenBank/DDBJ whole genome shotgun (WGS) entry which is preliminary data.</text>
</comment>
<accession>A0A5C7W2M3</accession>
<dbReference type="EMBL" id="SSFO01000197">
    <property type="protein sequence ID" value="TXI31213.1"/>
    <property type="molecule type" value="Genomic_DNA"/>
</dbReference>
<protein>
    <submittedName>
        <fullName evidence="3">YdcF family protein</fullName>
    </submittedName>
</protein>
<dbReference type="Proteomes" id="UP000321110">
    <property type="component" value="Unassembled WGS sequence"/>
</dbReference>
<evidence type="ECO:0000313" key="4">
    <source>
        <dbReference type="Proteomes" id="UP000321110"/>
    </source>
</evidence>
<dbReference type="InterPro" id="IPR014729">
    <property type="entry name" value="Rossmann-like_a/b/a_fold"/>
</dbReference>
<evidence type="ECO:0000259" key="2">
    <source>
        <dbReference type="Pfam" id="PF02698"/>
    </source>
</evidence>
<dbReference type="AlphaFoldDB" id="A0A5C7W2M3"/>
<proteinExistence type="predicted"/>
<dbReference type="PANTHER" id="PTHR30336">
    <property type="entry name" value="INNER MEMBRANE PROTEIN, PROBABLE PERMEASE"/>
    <property type="match status" value="1"/>
</dbReference>
<feature type="chain" id="PRO_5023045114" evidence="1">
    <location>
        <begin position="23"/>
        <end position="203"/>
    </location>
</feature>
<organism evidence="3 4">
    <name type="scientific">Aquipseudomonas alcaligenes</name>
    <name type="common">Pseudomonas alcaligenes</name>
    <dbReference type="NCBI Taxonomy" id="43263"/>
    <lineage>
        <taxon>Bacteria</taxon>
        <taxon>Pseudomonadati</taxon>
        <taxon>Pseudomonadota</taxon>
        <taxon>Gammaproteobacteria</taxon>
        <taxon>Pseudomonadales</taxon>
        <taxon>Pseudomonadaceae</taxon>
        <taxon>Aquipseudomonas</taxon>
    </lineage>
</organism>
<feature type="signal peptide" evidence="1">
    <location>
        <begin position="1"/>
        <end position="22"/>
    </location>
</feature>
<evidence type="ECO:0000313" key="3">
    <source>
        <dbReference type="EMBL" id="TXI31213.1"/>
    </source>
</evidence>
<dbReference type="GO" id="GO:0005886">
    <property type="term" value="C:plasma membrane"/>
    <property type="evidence" value="ECO:0007669"/>
    <property type="project" value="TreeGrafter"/>
</dbReference>
<reference evidence="3 4" key="1">
    <citation type="submission" date="2018-09" db="EMBL/GenBank/DDBJ databases">
        <title>Metagenome Assembled Genomes from an Advanced Water Purification Facility.</title>
        <authorList>
            <person name="Stamps B.W."/>
            <person name="Spear J.R."/>
        </authorList>
    </citation>
    <scope>NUCLEOTIDE SEQUENCE [LARGE SCALE GENOMIC DNA]</scope>
    <source>
        <strain evidence="3">Bin_52_1</strain>
    </source>
</reference>
<name>A0A5C7W2M3_AQUAC</name>
<sequence>MKLRRLLPALIALLLAGATATALQIAAYAPAPSPAHVDAAIVLGAAVWQEQPSPVFAERLNHAIRLLQQQRVDYLILTGGRGEGDTQAEAEVARQYALQADVPGERILTESVSTITAENLSEACGLMRQHGLQSAFIVSDPLHMQRAMLLARDIGIRAHAAPTPTSRYRSWKSKGPSLAYETFFYLSYLATRSLGLKPQCAAG</sequence>
<evidence type="ECO:0000256" key="1">
    <source>
        <dbReference type="SAM" id="SignalP"/>
    </source>
</evidence>
<gene>
    <name evidence="3" type="ORF">E6Q69_11935</name>
</gene>
<dbReference type="InterPro" id="IPR051599">
    <property type="entry name" value="Cell_Envelope_Assoc"/>
</dbReference>
<dbReference type="Pfam" id="PF02698">
    <property type="entry name" value="DUF218"/>
    <property type="match status" value="1"/>
</dbReference>
<dbReference type="PANTHER" id="PTHR30336:SF20">
    <property type="entry name" value="DUF218 DOMAIN-CONTAINING PROTEIN"/>
    <property type="match status" value="1"/>
</dbReference>